<comment type="caution">
    <text evidence="1">The sequence shown here is derived from an EMBL/GenBank/DDBJ whole genome shotgun (WGS) entry which is preliminary data.</text>
</comment>
<gene>
    <name evidence="1" type="ORF">QAD02_003762</name>
</gene>
<protein>
    <submittedName>
        <fullName evidence="1">Uncharacterized protein</fullName>
    </submittedName>
</protein>
<accession>A0ACC2NMR7</accession>
<evidence type="ECO:0000313" key="2">
    <source>
        <dbReference type="Proteomes" id="UP001239111"/>
    </source>
</evidence>
<organism evidence="1 2">
    <name type="scientific">Eretmocerus hayati</name>
    <dbReference type="NCBI Taxonomy" id="131215"/>
    <lineage>
        <taxon>Eukaryota</taxon>
        <taxon>Metazoa</taxon>
        <taxon>Ecdysozoa</taxon>
        <taxon>Arthropoda</taxon>
        <taxon>Hexapoda</taxon>
        <taxon>Insecta</taxon>
        <taxon>Pterygota</taxon>
        <taxon>Neoptera</taxon>
        <taxon>Endopterygota</taxon>
        <taxon>Hymenoptera</taxon>
        <taxon>Apocrita</taxon>
        <taxon>Proctotrupomorpha</taxon>
        <taxon>Chalcidoidea</taxon>
        <taxon>Aphelinidae</taxon>
        <taxon>Aphelininae</taxon>
        <taxon>Eretmocerus</taxon>
    </lineage>
</organism>
<sequence>MNQRSNVHIRKTKLDDDHETFIKETNHPKQKLSEVERMLSLATLDHENHSESFSLRLSDSCLDETPDNLNSGSKRGPKEEVIVISDSSSNSSAPINAIHHLKSNRLEHISEKLFMNYDDDIIDSSFSESRKTPVQYFSAGKSKPETQLSKLHGPNKTSKQNTTEVHANHTPQLALDVPNENIVLSDRKKKEILQWLSTNFNSSIRESTSTQDSIPNSRVSGVSSGNSSLERLEQEFETPNNRAKFSKSKNEEKLSDPAKKTIGHQSTLDQYFTKSKTNQPGKVQSNTPKSKSSDKTPVNSNRSHPLRLNLQSKSNRSTPQGSNKIPVNHKTFTPKRIIIPESESLESQPNQNEDMHKTPLTNSQINFKKDYLPPQSSESKSSQGKNSRATVSSLESLQQRKIIPESESFESDSNPLSEVLSNNNRVLDDGFMNRHLIIPESSDESSSSISVSHDSYNNDLGNEKNQQRLETMGDSLENGNTIDDCADILENLYGSDWRNKASTLVCTTEPKKQPTRKIVKKSQTERKDRHRKPEFSGKLIIGMPNKESQNTHNKPQQSFKIPNSKNPLKDSFINDDSTSDSSPNCSYYTALSNPTPSRRLGVPATPIVRTNNNTSTKNVMAICDPDSDEEDGIWKIKDIDQRRLSFNTSTSSSTSEFDPEDIVPPKSVTKSLKVKKVIPSRANLPPQQKKQATKKSFLASLSNEVPLEEADFKAMTYRVKYKSLKEDLCKYLYKLFNEEVFENQLPNDMPIEWSIRLRGTAGKCYNKQSIKTLGNTVRSSRIVLATKVLDSPDRLRDTLIHEMCHAATWLINNVSDGHGVFWKAWAAKARQVFPELPPILRCHDYEIQTKYTYKCVSCGYSLGRHSKSLDLSRKRCGYCHGKFELLINKVTKNGQVQKKSAAQTKQPSGFALYVKENYHLVKQKGLAVKHGEVMKVLGQQFSSIKINAKSKDLEKN</sequence>
<dbReference type="EMBL" id="CM056743">
    <property type="protein sequence ID" value="KAJ8672503.1"/>
    <property type="molecule type" value="Genomic_DNA"/>
</dbReference>
<proteinExistence type="predicted"/>
<keyword evidence="2" id="KW-1185">Reference proteome</keyword>
<evidence type="ECO:0000313" key="1">
    <source>
        <dbReference type="EMBL" id="KAJ8672503.1"/>
    </source>
</evidence>
<dbReference type="Proteomes" id="UP001239111">
    <property type="component" value="Chromosome 3"/>
</dbReference>
<name>A0ACC2NMR7_9HYME</name>
<reference evidence="1" key="1">
    <citation type="submission" date="2023-04" db="EMBL/GenBank/DDBJ databases">
        <title>A chromosome-level genome assembly of the parasitoid wasp Eretmocerus hayati.</title>
        <authorList>
            <person name="Zhong Y."/>
            <person name="Liu S."/>
            <person name="Liu Y."/>
        </authorList>
    </citation>
    <scope>NUCLEOTIDE SEQUENCE</scope>
    <source>
        <strain evidence="1">ZJU_SS_LIU_2023</strain>
    </source>
</reference>